<evidence type="ECO:0000259" key="3">
    <source>
        <dbReference type="PROSITE" id="PS50192"/>
    </source>
</evidence>
<dbReference type="AlphaFoldDB" id="F2U6S4"/>
<feature type="transmembrane region" description="Helical" evidence="2">
    <location>
        <begin position="104"/>
        <end position="126"/>
    </location>
</feature>
<evidence type="ECO:0000256" key="2">
    <source>
        <dbReference type="SAM" id="Phobius"/>
    </source>
</evidence>
<dbReference type="CDD" id="cd15852">
    <property type="entry name" value="SNARE_Syntaxin8"/>
    <property type="match status" value="1"/>
</dbReference>
<organism evidence="5">
    <name type="scientific">Salpingoeca rosetta (strain ATCC 50818 / BSB-021)</name>
    <dbReference type="NCBI Taxonomy" id="946362"/>
    <lineage>
        <taxon>Eukaryota</taxon>
        <taxon>Choanoflagellata</taxon>
        <taxon>Craspedida</taxon>
        <taxon>Salpingoecidae</taxon>
        <taxon>Salpingoeca</taxon>
    </lineage>
</organism>
<dbReference type="RefSeq" id="XP_004995060.1">
    <property type="nucleotide sequence ID" value="XM_004995003.1"/>
</dbReference>
<dbReference type="InParanoid" id="F2U6S4"/>
<proteinExistence type="predicted"/>
<evidence type="ECO:0000313" key="4">
    <source>
        <dbReference type="EMBL" id="EGD83556.1"/>
    </source>
</evidence>
<evidence type="ECO:0000313" key="5">
    <source>
        <dbReference type="Proteomes" id="UP000007799"/>
    </source>
</evidence>
<dbReference type="eggNOG" id="ENOG502SW14">
    <property type="taxonomic scope" value="Eukaryota"/>
</dbReference>
<dbReference type="OrthoDB" id="428895at2759"/>
<dbReference type="OMA" id="MSSEYMR"/>
<keyword evidence="5" id="KW-1185">Reference proteome</keyword>
<name>F2U6S4_SALR5</name>
<evidence type="ECO:0000256" key="1">
    <source>
        <dbReference type="SAM" id="MobiDB-lite"/>
    </source>
</evidence>
<keyword evidence="2" id="KW-1133">Transmembrane helix</keyword>
<dbReference type="SMART" id="SM00397">
    <property type="entry name" value="t_SNARE"/>
    <property type="match status" value="1"/>
</dbReference>
<dbReference type="PROSITE" id="PS50192">
    <property type="entry name" value="T_SNARE"/>
    <property type="match status" value="1"/>
</dbReference>
<dbReference type="GeneID" id="16075639"/>
<dbReference type="STRING" id="946362.F2U6S4"/>
<gene>
    <name evidence="4" type="ORF">PTSG_04161</name>
</gene>
<dbReference type="EMBL" id="GL832963">
    <property type="protein sequence ID" value="EGD83556.1"/>
    <property type="molecule type" value="Genomic_DNA"/>
</dbReference>
<dbReference type="Gene3D" id="1.20.5.110">
    <property type="match status" value="1"/>
</dbReference>
<accession>F2U6S4</accession>
<dbReference type="Pfam" id="PF05739">
    <property type="entry name" value="SNARE"/>
    <property type="match status" value="1"/>
</dbReference>
<feature type="domain" description="T-SNARE coiled-coil homology" evidence="3">
    <location>
        <begin position="38"/>
        <end position="100"/>
    </location>
</feature>
<keyword evidence="2" id="KW-0812">Transmembrane</keyword>
<sequence>MSSEYMRNAFGDTDRPNRYQDNSDLYARDDQALLQEEDDMIGQQDQALGRIADTAKVLQHYGRQIGDEVDDQLDMMEDLEDGMHHTSKRLKRETQHVEYVRNKAAAGGMMCCIFLLIVAIVVVAIVPF</sequence>
<dbReference type="InterPro" id="IPR000727">
    <property type="entry name" value="T_SNARE_dom"/>
</dbReference>
<dbReference type="KEGG" id="sre:PTSG_04161"/>
<dbReference type="Proteomes" id="UP000007799">
    <property type="component" value="Unassembled WGS sequence"/>
</dbReference>
<keyword evidence="2" id="KW-0472">Membrane</keyword>
<dbReference type="InterPro" id="IPR041875">
    <property type="entry name" value="Syntaxin-8_SNARE"/>
</dbReference>
<feature type="region of interest" description="Disordered" evidence="1">
    <location>
        <begin position="1"/>
        <end position="22"/>
    </location>
</feature>
<dbReference type="SUPFAM" id="SSF58038">
    <property type="entry name" value="SNARE fusion complex"/>
    <property type="match status" value="1"/>
</dbReference>
<protein>
    <recommendedName>
        <fullName evidence="3">t-SNARE coiled-coil homology domain-containing protein</fullName>
    </recommendedName>
</protein>
<reference evidence="4" key="1">
    <citation type="submission" date="2009-08" db="EMBL/GenBank/DDBJ databases">
        <title>Annotation of Salpingoeca rosetta.</title>
        <authorList>
            <consortium name="The Broad Institute Genome Sequencing Platform"/>
            <person name="Russ C."/>
            <person name="Cuomo C."/>
            <person name="Burger G."/>
            <person name="Gray M.W."/>
            <person name="Holland P.W.H."/>
            <person name="King N."/>
            <person name="Lang F.B.F."/>
            <person name="Roger A.J."/>
            <person name="Ruiz-Trillo I."/>
            <person name="Young S.K."/>
            <person name="Zeng Q."/>
            <person name="Gargeya S."/>
            <person name="Alvarado L."/>
            <person name="Berlin A."/>
            <person name="Chapman S.B."/>
            <person name="Chen Z."/>
            <person name="Freedman E."/>
            <person name="Gellesch M."/>
            <person name="Goldberg J."/>
            <person name="Griggs A."/>
            <person name="Gujja S."/>
            <person name="Heilman E."/>
            <person name="Heiman D."/>
            <person name="Howarth C."/>
            <person name="Mehta T."/>
            <person name="Neiman D."/>
            <person name="Pearson M."/>
            <person name="Roberts A."/>
            <person name="Saif S."/>
            <person name="Shea T."/>
            <person name="Shenoy N."/>
            <person name="Sisk P."/>
            <person name="Stolte C."/>
            <person name="Sykes S."/>
            <person name="White J."/>
            <person name="Yandava C."/>
            <person name="Haas B."/>
            <person name="Nusbaum C."/>
            <person name="Birren B."/>
        </authorList>
    </citation>
    <scope>NUCLEOTIDE SEQUENCE [LARGE SCALE GENOMIC DNA]</scope>
    <source>
        <strain evidence="4">ATCC 50818</strain>
    </source>
</reference>